<dbReference type="EMBL" id="SSGG01000026">
    <property type="protein sequence ID" value="TXI38252.1"/>
    <property type="molecule type" value="Genomic_DNA"/>
</dbReference>
<feature type="domain" description="Ice-binding protein C-terminal" evidence="2">
    <location>
        <begin position="225"/>
        <end position="249"/>
    </location>
</feature>
<name>A0A5C7WMQ0_METME</name>
<comment type="caution">
    <text evidence="3">The sequence shown here is derived from an EMBL/GenBank/DDBJ whole genome shotgun (WGS) entry which is preliminary data.</text>
</comment>
<feature type="chain" id="PRO_5023099437" evidence="1">
    <location>
        <begin position="23"/>
        <end position="253"/>
    </location>
</feature>
<dbReference type="Proteomes" id="UP000321374">
    <property type="component" value="Unassembled WGS sequence"/>
</dbReference>
<evidence type="ECO:0000313" key="3">
    <source>
        <dbReference type="EMBL" id="TXI38252.1"/>
    </source>
</evidence>
<organism evidence="3 4">
    <name type="scientific">Methylophilus methylotrophus</name>
    <name type="common">Bacterium W3A1</name>
    <dbReference type="NCBI Taxonomy" id="17"/>
    <lineage>
        <taxon>Bacteria</taxon>
        <taxon>Pseudomonadati</taxon>
        <taxon>Pseudomonadota</taxon>
        <taxon>Betaproteobacteria</taxon>
        <taxon>Nitrosomonadales</taxon>
        <taxon>Methylophilaceae</taxon>
        <taxon>Methylophilus</taxon>
    </lineage>
</organism>
<dbReference type="AlphaFoldDB" id="A0A5C7WMQ0"/>
<proteinExistence type="predicted"/>
<dbReference type="InterPro" id="IPR013424">
    <property type="entry name" value="Ice-binding_C"/>
</dbReference>
<feature type="signal peptide" evidence="1">
    <location>
        <begin position="1"/>
        <end position="22"/>
    </location>
</feature>
<dbReference type="NCBIfam" id="TIGR02595">
    <property type="entry name" value="PEP_CTERM"/>
    <property type="match status" value="1"/>
</dbReference>
<reference evidence="3 4" key="1">
    <citation type="submission" date="2018-09" db="EMBL/GenBank/DDBJ databases">
        <title>Metagenome Assembled Genomes from an Advanced Water Purification Facility.</title>
        <authorList>
            <person name="Stamps B.W."/>
            <person name="Spear J.R."/>
        </authorList>
    </citation>
    <scope>NUCLEOTIDE SEQUENCE [LARGE SCALE GENOMIC DNA]</scope>
    <source>
        <strain evidence="3">Bin_42_2</strain>
    </source>
</reference>
<sequence>MKFQVKALIAALALTASGVASATSVPSSGDGSLFLTIFDRSTNSALVVDTGYFYSTLNEIGTDVTDSNFDSSSTVLTFDLSSNAAFQSFISGVNLSTTYYNVFAGDTLGAGAAAGARGMITSYDLVNYPNAQESVAISKSPLVTAVGNFNQIVYQNNDPFTYFAQDNNGNQGPTSIALLGGEMSLYQTVQKQTNGAGDNFFYNNTKVTFNQAGLLTISSVAVTTPVPEPESFALLALGMSVVAAVARRRQSAK</sequence>
<evidence type="ECO:0000259" key="2">
    <source>
        <dbReference type="Pfam" id="PF07589"/>
    </source>
</evidence>
<evidence type="ECO:0000313" key="4">
    <source>
        <dbReference type="Proteomes" id="UP000321374"/>
    </source>
</evidence>
<keyword evidence="1" id="KW-0732">Signal</keyword>
<dbReference type="Pfam" id="PF07589">
    <property type="entry name" value="PEP-CTERM"/>
    <property type="match status" value="1"/>
</dbReference>
<protein>
    <submittedName>
        <fullName evidence="3">PEP-CTERM sorting domain-containing protein</fullName>
    </submittedName>
</protein>
<gene>
    <name evidence="3" type="ORF">E6Q51_01490</name>
</gene>
<accession>A0A5C7WMQ0</accession>
<evidence type="ECO:0000256" key="1">
    <source>
        <dbReference type="SAM" id="SignalP"/>
    </source>
</evidence>